<gene>
    <name evidence="1" type="ORF">K7432_008471</name>
</gene>
<dbReference type="PANTHER" id="PTHR34129">
    <property type="entry name" value="BLR1139 PROTEIN"/>
    <property type="match status" value="1"/>
</dbReference>
<proteinExistence type="predicted"/>
<dbReference type="Gene3D" id="3.20.170.20">
    <property type="entry name" value="Protein of unknown function DUF952"/>
    <property type="match status" value="1"/>
</dbReference>
<keyword evidence="2" id="KW-1185">Reference proteome</keyword>
<protein>
    <recommendedName>
        <fullName evidence="3">DUF952 domain-containing protein</fullName>
    </recommendedName>
</protein>
<organism evidence="1 2">
    <name type="scientific">Basidiobolus ranarum</name>
    <dbReference type="NCBI Taxonomy" id="34480"/>
    <lineage>
        <taxon>Eukaryota</taxon>
        <taxon>Fungi</taxon>
        <taxon>Fungi incertae sedis</taxon>
        <taxon>Zoopagomycota</taxon>
        <taxon>Entomophthoromycotina</taxon>
        <taxon>Basidiobolomycetes</taxon>
        <taxon>Basidiobolales</taxon>
        <taxon>Basidiobolaceae</taxon>
        <taxon>Basidiobolus</taxon>
    </lineage>
</organism>
<dbReference type="PANTHER" id="PTHR34129:SF1">
    <property type="entry name" value="DUF952 DOMAIN-CONTAINING PROTEIN"/>
    <property type="match status" value="1"/>
</dbReference>
<dbReference type="InterPro" id="IPR009297">
    <property type="entry name" value="DUF952"/>
</dbReference>
<evidence type="ECO:0008006" key="3">
    <source>
        <dbReference type="Google" id="ProtNLM"/>
    </source>
</evidence>
<name>A0ABR2VYK3_9FUNG</name>
<evidence type="ECO:0000313" key="1">
    <source>
        <dbReference type="EMBL" id="KAK9710381.1"/>
    </source>
</evidence>
<comment type="caution">
    <text evidence="1">The sequence shown here is derived from an EMBL/GenBank/DDBJ whole genome shotgun (WGS) entry which is preliminary data.</text>
</comment>
<sequence>MNPNFVYKIALPDVPLNGDPNQPIDRTAIDEDIGFIHLASAEQVPAIVQQKFHYFREISILKIDYSRIEEATQWELSRSNAPDQTLYPHYYGDLKVGFVRDVLTGRKGAQGDFQSLLDEFVSWSS</sequence>
<dbReference type="SUPFAM" id="SSF56399">
    <property type="entry name" value="ADP-ribosylation"/>
    <property type="match status" value="1"/>
</dbReference>
<dbReference type="Proteomes" id="UP001479436">
    <property type="component" value="Unassembled WGS sequence"/>
</dbReference>
<accession>A0ABR2VYK3</accession>
<dbReference type="EMBL" id="JASJQH010007347">
    <property type="protein sequence ID" value="KAK9710381.1"/>
    <property type="molecule type" value="Genomic_DNA"/>
</dbReference>
<reference evidence="1 2" key="1">
    <citation type="submission" date="2023-04" db="EMBL/GenBank/DDBJ databases">
        <title>Genome of Basidiobolus ranarum AG-B5.</title>
        <authorList>
            <person name="Stajich J.E."/>
            <person name="Carter-House D."/>
            <person name="Gryganskyi A."/>
        </authorList>
    </citation>
    <scope>NUCLEOTIDE SEQUENCE [LARGE SCALE GENOMIC DNA]</scope>
    <source>
        <strain evidence="1 2">AG-B5</strain>
    </source>
</reference>
<dbReference type="Pfam" id="PF06108">
    <property type="entry name" value="DUF952"/>
    <property type="match status" value="1"/>
</dbReference>
<evidence type="ECO:0000313" key="2">
    <source>
        <dbReference type="Proteomes" id="UP001479436"/>
    </source>
</evidence>